<dbReference type="Gene3D" id="1.10.150.50">
    <property type="entry name" value="Transcription Factor, Ets-1"/>
    <property type="match status" value="1"/>
</dbReference>
<dbReference type="Pfam" id="PF00536">
    <property type="entry name" value="SAM_1"/>
    <property type="match status" value="1"/>
</dbReference>
<evidence type="ECO:0000259" key="2">
    <source>
        <dbReference type="PROSITE" id="PS50105"/>
    </source>
</evidence>
<feature type="compositionally biased region" description="Polar residues" evidence="1">
    <location>
        <begin position="204"/>
        <end position="214"/>
    </location>
</feature>
<dbReference type="WBParaSite" id="PDA_v2.g16464.t1">
    <property type="protein sequence ID" value="PDA_v2.g16464.t1"/>
    <property type="gene ID" value="PDA_v2.g16464"/>
</dbReference>
<reference evidence="4" key="1">
    <citation type="submission" date="2022-11" db="UniProtKB">
        <authorList>
            <consortium name="WormBaseParasite"/>
        </authorList>
    </citation>
    <scope>IDENTIFICATION</scope>
</reference>
<organism evidence="3 4">
    <name type="scientific">Panagrolaimus davidi</name>
    <dbReference type="NCBI Taxonomy" id="227884"/>
    <lineage>
        <taxon>Eukaryota</taxon>
        <taxon>Metazoa</taxon>
        <taxon>Ecdysozoa</taxon>
        <taxon>Nematoda</taxon>
        <taxon>Chromadorea</taxon>
        <taxon>Rhabditida</taxon>
        <taxon>Tylenchina</taxon>
        <taxon>Panagrolaimomorpha</taxon>
        <taxon>Panagrolaimoidea</taxon>
        <taxon>Panagrolaimidae</taxon>
        <taxon>Panagrolaimus</taxon>
    </lineage>
</organism>
<feature type="compositionally biased region" description="Low complexity" evidence="1">
    <location>
        <begin position="190"/>
        <end position="203"/>
    </location>
</feature>
<evidence type="ECO:0000313" key="3">
    <source>
        <dbReference type="Proteomes" id="UP000887578"/>
    </source>
</evidence>
<dbReference type="Proteomes" id="UP000887578">
    <property type="component" value="Unplaced"/>
</dbReference>
<dbReference type="SUPFAM" id="SSF47769">
    <property type="entry name" value="SAM/Pointed domain"/>
    <property type="match status" value="1"/>
</dbReference>
<protein>
    <submittedName>
        <fullName evidence="4">SAM domain-containing protein</fullName>
    </submittedName>
</protein>
<dbReference type="GO" id="GO:0042393">
    <property type="term" value="F:histone binding"/>
    <property type="evidence" value="ECO:0007669"/>
    <property type="project" value="TreeGrafter"/>
</dbReference>
<dbReference type="GO" id="GO:0003682">
    <property type="term" value="F:chromatin binding"/>
    <property type="evidence" value="ECO:0007669"/>
    <property type="project" value="TreeGrafter"/>
</dbReference>
<name>A0A914PKW3_9BILA</name>
<feature type="compositionally biased region" description="Polar residues" evidence="1">
    <location>
        <begin position="175"/>
        <end position="186"/>
    </location>
</feature>
<dbReference type="PANTHER" id="PTHR12247:SF138">
    <property type="entry name" value="POLYHOMEOTIC DISTAL, ISOFORM A-RELATED"/>
    <property type="match status" value="1"/>
</dbReference>
<dbReference type="PROSITE" id="PS50105">
    <property type="entry name" value="SAM_DOMAIN"/>
    <property type="match status" value="1"/>
</dbReference>
<feature type="domain" description="SAM" evidence="2">
    <location>
        <begin position="257"/>
        <end position="321"/>
    </location>
</feature>
<dbReference type="SMART" id="SM00454">
    <property type="entry name" value="SAM"/>
    <property type="match status" value="1"/>
</dbReference>
<dbReference type="InterPro" id="IPR001660">
    <property type="entry name" value="SAM"/>
</dbReference>
<feature type="compositionally biased region" description="Low complexity" evidence="1">
    <location>
        <begin position="164"/>
        <end position="174"/>
    </location>
</feature>
<sequence length="321" mass="35403">MDFGPKNQVFKTTSVDEYTKAIKRGQQTSLRPVILQDYKERSPEISREGDEQQCLNCKFTFAQLKLRCEKYPQYCTKECRKKFRKSAREARQVQADAKSADPSSSSSASNNNNVINEMTAALIGKSSENSYKEIRKRLSNESEASTISHIPTKSSPLKLRIRSSSDLESPASSSQILSPAPSTSAAAFQMMMMPGPSSTPTTMIQNINTSNGSIPSIASPPPNGNAPTLSAATNSNFQHFSRITEELGLNPSDVNSWSAEDVGQWINRITNSQTNGDIFISEEIDGSSLFMLSQNQITTELKVKLGPTLKIVNAIDWLRNF</sequence>
<dbReference type="GO" id="GO:0035102">
    <property type="term" value="C:PRC1 complex"/>
    <property type="evidence" value="ECO:0007669"/>
    <property type="project" value="TreeGrafter"/>
</dbReference>
<keyword evidence="3" id="KW-1185">Reference proteome</keyword>
<dbReference type="AlphaFoldDB" id="A0A914PKW3"/>
<dbReference type="GO" id="GO:0045892">
    <property type="term" value="P:negative regulation of DNA-templated transcription"/>
    <property type="evidence" value="ECO:0007669"/>
    <property type="project" value="TreeGrafter"/>
</dbReference>
<feature type="region of interest" description="Disordered" evidence="1">
    <location>
        <begin position="137"/>
        <end position="214"/>
    </location>
</feature>
<dbReference type="InterPro" id="IPR050548">
    <property type="entry name" value="PcG_chromatin_remod_factors"/>
</dbReference>
<accession>A0A914PKW3</accession>
<feature type="compositionally biased region" description="Polar residues" evidence="1">
    <location>
        <begin position="141"/>
        <end position="155"/>
    </location>
</feature>
<evidence type="ECO:0000313" key="4">
    <source>
        <dbReference type="WBParaSite" id="PDA_v2.g16464.t1"/>
    </source>
</evidence>
<dbReference type="InterPro" id="IPR013761">
    <property type="entry name" value="SAM/pointed_sf"/>
</dbReference>
<proteinExistence type="predicted"/>
<feature type="compositionally biased region" description="Low complexity" evidence="1">
    <location>
        <begin position="95"/>
        <end position="112"/>
    </location>
</feature>
<evidence type="ECO:0000256" key="1">
    <source>
        <dbReference type="SAM" id="MobiDB-lite"/>
    </source>
</evidence>
<feature type="region of interest" description="Disordered" evidence="1">
    <location>
        <begin position="90"/>
        <end position="112"/>
    </location>
</feature>
<dbReference type="PANTHER" id="PTHR12247">
    <property type="entry name" value="POLYCOMB GROUP PROTEIN"/>
    <property type="match status" value="1"/>
</dbReference>